<keyword evidence="7" id="KW-0496">Mitochondrion</keyword>
<organism evidence="12 13">
    <name type="scientific">Meganyctiphanes norvegica</name>
    <name type="common">Northern krill</name>
    <name type="synonym">Thysanopoda norvegica</name>
    <dbReference type="NCBI Taxonomy" id="48144"/>
    <lineage>
        <taxon>Eukaryota</taxon>
        <taxon>Metazoa</taxon>
        <taxon>Ecdysozoa</taxon>
        <taxon>Arthropoda</taxon>
        <taxon>Crustacea</taxon>
        <taxon>Multicrustacea</taxon>
        <taxon>Malacostraca</taxon>
        <taxon>Eumalacostraca</taxon>
        <taxon>Eucarida</taxon>
        <taxon>Euphausiacea</taxon>
        <taxon>Euphausiidae</taxon>
        <taxon>Meganyctiphanes</taxon>
    </lineage>
</organism>
<reference evidence="12 13" key="1">
    <citation type="submission" date="2024-05" db="EMBL/GenBank/DDBJ databases">
        <authorList>
            <person name="Wallberg A."/>
        </authorList>
    </citation>
    <scope>NUCLEOTIDE SEQUENCE [LARGE SCALE GENOMIC DNA]</scope>
</reference>
<name>A0AAV2PY40_MEGNR</name>
<evidence type="ECO:0000313" key="13">
    <source>
        <dbReference type="Proteomes" id="UP001497623"/>
    </source>
</evidence>
<evidence type="ECO:0000256" key="1">
    <source>
        <dbReference type="ARBA" id="ARBA00004325"/>
    </source>
</evidence>
<protein>
    <recommendedName>
        <fullName evidence="14">Mitochondrial ATP synthase F chain</fullName>
    </recommendedName>
</protein>
<gene>
    <name evidence="12" type="ORF">MNOR_LOCUS6072</name>
</gene>
<dbReference type="EMBL" id="CAXKWB010002442">
    <property type="protein sequence ID" value="CAL4066986.1"/>
    <property type="molecule type" value="Genomic_DNA"/>
</dbReference>
<keyword evidence="3" id="KW-0813">Transport</keyword>
<dbReference type="PANTHER" id="PTHR13080">
    <property type="entry name" value="ATP SYNTHASE F CHAIN, MITOCHONDRIAL-RELATED"/>
    <property type="match status" value="1"/>
</dbReference>
<evidence type="ECO:0008006" key="14">
    <source>
        <dbReference type="Google" id="ProtNLM"/>
    </source>
</evidence>
<evidence type="ECO:0000313" key="12">
    <source>
        <dbReference type="EMBL" id="CAL4066986.1"/>
    </source>
</evidence>
<evidence type="ECO:0000256" key="5">
    <source>
        <dbReference type="ARBA" id="ARBA00022781"/>
    </source>
</evidence>
<evidence type="ECO:0000256" key="4">
    <source>
        <dbReference type="ARBA" id="ARBA00022547"/>
    </source>
</evidence>
<evidence type="ECO:0000256" key="2">
    <source>
        <dbReference type="ARBA" id="ARBA00005895"/>
    </source>
</evidence>
<proteinExistence type="inferred from homology"/>
<dbReference type="GO" id="GO:0045259">
    <property type="term" value="C:proton-transporting ATP synthase complex"/>
    <property type="evidence" value="ECO:0007669"/>
    <property type="project" value="UniProtKB-KW"/>
</dbReference>
<dbReference type="PANTHER" id="PTHR13080:SF20">
    <property type="entry name" value="ATP SYNTHASE SUBUNIT F, MITOCHONDRIAL-RELATED"/>
    <property type="match status" value="1"/>
</dbReference>
<comment type="similarity">
    <text evidence="2">Belongs to the ATPase F chain family.</text>
</comment>
<feature type="region of interest" description="Disordered" evidence="10">
    <location>
        <begin position="1"/>
        <end position="25"/>
    </location>
</feature>
<dbReference type="AlphaFoldDB" id="A0AAV2PY40"/>
<evidence type="ECO:0000256" key="3">
    <source>
        <dbReference type="ARBA" id="ARBA00022448"/>
    </source>
</evidence>
<comment type="caution">
    <text evidence="12">The sequence shown here is derived from an EMBL/GenBank/DDBJ whole genome shotgun (WGS) entry which is preliminary data.</text>
</comment>
<keyword evidence="5" id="KW-0375">Hydrogen ion transport</keyword>
<dbReference type="GO" id="GO:0042776">
    <property type="term" value="P:proton motive force-driven mitochondrial ATP synthesis"/>
    <property type="evidence" value="ECO:0007669"/>
    <property type="project" value="TreeGrafter"/>
</dbReference>
<keyword evidence="4" id="KW-0138">CF(0)</keyword>
<feature type="transmembrane region" description="Helical" evidence="11">
    <location>
        <begin position="100"/>
        <end position="118"/>
    </location>
</feature>
<dbReference type="Proteomes" id="UP001497623">
    <property type="component" value="Unassembled WGS sequence"/>
</dbReference>
<keyword evidence="13" id="KW-1185">Reference proteome</keyword>
<keyword evidence="9" id="KW-0066">ATP synthesis</keyword>
<dbReference type="Pfam" id="PF10206">
    <property type="entry name" value="WRW"/>
    <property type="match status" value="1"/>
</dbReference>
<keyword evidence="11" id="KW-1133">Transmembrane helix</keyword>
<evidence type="ECO:0000256" key="10">
    <source>
        <dbReference type="SAM" id="MobiDB-lite"/>
    </source>
</evidence>
<keyword evidence="11" id="KW-0812">Transmembrane</keyword>
<dbReference type="InterPro" id="IPR019344">
    <property type="entry name" value="F1F0-ATPsyn_F_prd"/>
</dbReference>
<evidence type="ECO:0000256" key="11">
    <source>
        <dbReference type="SAM" id="Phobius"/>
    </source>
</evidence>
<evidence type="ECO:0000256" key="9">
    <source>
        <dbReference type="ARBA" id="ARBA00023310"/>
    </source>
</evidence>
<evidence type="ECO:0000256" key="6">
    <source>
        <dbReference type="ARBA" id="ARBA00023065"/>
    </source>
</evidence>
<dbReference type="GO" id="GO:0046933">
    <property type="term" value="F:proton-transporting ATP synthase activity, rotational mechanism"/>
    <property type="evidence" value="ECO:0007669"/>
    <property type="project" value="TreeGrafter"/>
</dbReference>
<comment type="subcellular location">
    <subcellularLocation>
        <location evidence="1">Mitochondrion membrane</location>
    </subcellularLocation>
</comment>
<keyword evidence="8 11" id="KW-0472">Membrane</keyword>
<dbReference type="GO" id="GO:0031966">
    <property type="term" value="C:mitochondrial membrane"/>
    <property type="evidence" value="ECO:0007669"/>
    <property type="project" value="UniProtKB-SubCell"/>
</dbReference>
<evidence type="ECO:0000256" key="8">
    <source>
        <dbReference type="ARBA" id="ARBA00023136"/>
    </source>
</evidence>
<sequence>MATTLSRRSRSGPVSQLSIQNSTGNMGMADYPSEYNPKIHGPYDPARFYGKVDTALGQVKLGELGSWVGRRNLSPAGIVGACSRAWWRWQHKYMLPKKTGVAPFLQLAVGSMAFFYALNYGKMVHHRNYKHHW</sequence>
<evidence type="ECO:0000256" key="7">
    <source>
        <dbReference type="ARBA" id="ARBA00023128"/>
    </source>
</evidence>
<accession>A0AAV2PY40</accession>
<keyword evidence="6" id="KW-0406">Ion transport</keyword>